<dbReference type="EMBL" id="CP001700">
    <property type="protein sequence ID" value="ACU72101.1"/>
    <property type="molecule type" value="Genomic_DNA"/>
</dbReference>
<evidence type="ECO:0000313" key="2">
    <source>
        <dbReference type="Proteomes" id="UP000000851"/>
    </source>
</evidence>
<reference evidence="1 2" key="1">
    <citation type="journal article" date="2009" name="Stand. Genomic Sci.">
        <title>Complete genome sequence of Catenulispora acidiphila type strain (ID 139908).</title>
        <authorList>
            <person name="Copeland A."/>
            <person name="Lapidus A."/>
            <person name="Glavina Del Rio T."/>
            <person name="Nolan M."/>
            <person name="Lucas S."/>
            <person name="Chen F."/>
            <person name="Tice H."/>
            <person name="Cheng J.F."/>
            <person name="Bruce D."/>
            <person name="Goodwin L."/>
            <person name="Pitluck S."/>
            <person name="Mikhailova N."/>
            <person name="Pati A."/>
            <person name="Ivanova N."/>
            <person name="Mavromatis K."/>
            <person name="Chen A."/>
            <person name="Palaniappan K."/>
            <person name="Chain P."/>
            <person name="Land M."/>
            <person name="Hauser L."/>
            <person name="Chang Y.J."/>
            <person name="Jeffries C.D."/>
            <person name="Chertkov O."/>
            <person name="Brettin T."/>
            <person name="Detter J.C."/>
            <person name="Han C."/>
            <person name="Ali Z."/>
            <person name="Tindall B.J."/>
            <person name="Goker M."/>
            <person name="Bristow J."/>
            <person name="Eisen J.A."/>
            <person name="Markowitz V."/>
            <person name="Hugenholtz P."/>
            <person name="Kyrpides N.C."/>
            <person name="Klenk H.P."/>
        </authorList>
    </citation>
    <scope>NUCLEOTIDE SEQUENCE [LARGE SCALE GENOMIC DNA]</scope>
    <source>
        <strain evidence="2">DSM 44928 / JCM 14897 / NBRC 102108 / NRRL B-24433 / ID139908</strain>
    </source>
</reference>
<organism evidence="1 2">
    <name type="scientific">Catenulispora acidiphila (strain DSM 44928 / JCM 14897 / NBRC 102108 / NRRL B-24433 / ID139908)</name>
    <dbReference type="NCBI Taxonomy" id="479433"/>
    <lineage>
        <taxon>Bacteria</taxon>
        <taxon>Bacillati</taxon>
        <taxon>Actinomycetota</taxon>
        <taxon>Actinomycetes</taxon>
        <taxon>Catenulisporales</taxon>
        <taxon>Catenulisporaceae</taxon>
        <taxon>Catenulispora</taxon>
    </lineage>
</organism>
<dbReference type="STRING" id="479433.Caci_3194"/>
<evidence type="ECO:0008006" key="3">
    <source>
        <dbReference type="Google" id="ProtNLM"/>
    </source>
</evidence>
<dbReference type="KEGG" id="cai:Caci_3194"/>
<sequence length="165" mass="18924">MTDERANLLRYLQQQRGHVLGALEGLDEETLRRPILPSGWNCLALVSHLTYDDEQFWFRGVIAQDEEVIAAVERREPNGWKRDADLPSEEVFARYRAEAALADAVLGECDLDAAPTWWPEYVFGTWRLESVRQIVLHHITETATHAGQLDVVRELIDGSQWVIQD</sequence>
<evidence type="ECO:0000313" key="1">
    <source>
        <dbReference type="EMBL" id="ACU72101.1"/>
    </source>
</evidence>
<dbReference type="Pfam" id="PF04978">
    <property type="entry name" value="MST"/>
    <property type="match status" value="1"/>
</dbReference>
<keyword evidence="2" id="KW-1185">Reference proteome</keyword>
<dbReference type="SUPFAM" id="SSF109854">
    <property type="entry name" value="DinB/YfiT-like putative metalloenzymes"/>
    <property type="match status" value="1"/>
</dbReference>
<dbReference type="Proteomes" id="UP000000851">
    <property type="component" value="Chromosome"/>
</dbReference>
<dbReference type="InParanoid" id="C7Q695"/>
<dbReference type="InterPro" id="IPR034660">
    <property type="entry name" value="DinB/YfiT-like"/>
</dbReference>
<dbReference type="AlphaFoldDB" id="C7Q695"/>
<gene>
    <name evidence="1" type="ordered locus">Caci_3194</name>
</gene>
<dbReference type="InterPro" id="IPR007061">
    <property type="entry name" value="MST-like"/>
</dbReference>
<dbReference type="HOGENOM" id="CLU_097062_2_1_11"/>
<dbReference type="Gene3D" id="1.20.120.450">
    <property type="entry name" value="dinb family like domain"/>
    <property type="match status" value="1"/>
</dbReference>
<dbReference type="eggNOG" id="COG2318">
    <property type="taxonomic scope" value="Bacteria"/>
</dbReference>
<protein>
    <recommendedName>
        <fullName evidence="3">DinB-like domain-containing protein</fullName>
    </recommendedName>
</protein>
<name>C7Q695_CATAD</name>
<accession>C7Q695</accession>
<proteinExistence type="predicted"/>
<dbReference type="OrthoDB" id="4548523at2"/>
<dbReference type="RefSeq" id="WP_012787394.1">
    <property type="nucleotide sequence ID" value="NC_013131.1"/>
</dbReference>